<evidence type="ECO:0000313" key="3">
    <source>
        <dbReference type="Proteomes" id="UP000636518"/>
    </source>
</evidence>
<reference evidence="2" key="3">
    <citation type="submission" date="2021-06" db="EMBL/GenBank/DDBJ databases">
        <title>Updating the genus Pseudomonas: Description of 43 new species and partition of the Pseudomonas putida group.</title>
        <authorList>
            <person name="Girard L."/>
            <person name="Lood C."/>
            <person name="Vandamme P."/>
            <person name="Rokni-Zadeh H."/>
            <person name="Van Noort V."/>
            <person name="Hofte M."/>
            <person name="Lavigne R."/>
            <person name="De Mot R."/>
        </authorList>
    </citation>
    <scope>NUCLEOTIDE SEQUENCE</scope>
    <source>
        <strain evidence="2">SWRI12</strain>
    </source>
</reference>
<name>A0A923FG58_9PSED</name>
<evidence type="ECO:0000313" key="1">
    <source>
        <dbReference type="EMBL" id="MBC3391434.1"/>
    </source>
</evidence>
<protein>
    <submittedName>
        <fullName evidence="1">Uncharacterized protein</fullName>
    </submittedName>
</protein>
<dbReference type="EMBL" id="JABWRB020000001">
    <property type="protein sequence ID" value="MBV4495029.1"/>
    <property type="molecule type" value="Genomic_DNA"/>
</dbReference>
<comment type="caution">
    <text evidence="1">The sequence shown here is derived from an EMBL/GenBank/DDBJ whole genome shotgun (WGS) entry which is preliminary data.</text>
</comment>
<dbReference type="Proteomes" id="UP000636518">
    <property type="component" value="Unassembled WGS sequence"/>
</dbReference>
<evidence type="ECO:0000313" key="2">
    <source>
        <dbReference type="EMBL" id="MBV4495029.1"/>
    </source>
</evidence>
<organism evidence="1">
    <name type="scientific">Pseudomonas zanjanensis</name>
    <dbReference type="NCBI Taxonomy" id="2745496"/>
    <lineage>
        <taxon>Bacteria</taxon>
        <taxon>Pseudomonadati</taxon>
        <taxon>Pseudomonadota</taxon>
        <taxon>Gammaproteobacteria</taxon>
        <taxon>Pseudomonadales</taxon>
        <taxon>Pseudomonadaceae</taxon>
        <taxon>Pseudomonas</taxon>
    </lineage>
</organism>
<gene>
    <name evidence="2" type="ORF">HU715_006635</name>
    <name evidence="1" type="ORF">HU715_17390</name>
</gene>
<reference evidence="1" key="2">
    <citation type="submission" date="2020-07" db="EMBL/GenBank/DDBJ databases">
        <authorList>
            <person name="Lood C."/>
            <person name="Girard L."/>
        </authorList>
    </citation>
    <scope>NUCLEOTIDE SEQUENCE</scope>
    <source>
        <strain evidence="1">SWRI12</strain>
    </source>
</reference>
<dbReference type="RefSeq" id="WP_186707359.1">
    <property type="nucleotide sequence ID" value="NZ_JABWRB020000001.1"/>
</dbReference>
<keyword evidence="3" id="KW-1185">Reference proteome</keyword>
<reference evidence="1 3" key="1">
    <citation type="journal article" date="2020" name="Microorganisms">
        <title>Reliable Identification of Environmental Pseudomonas Isolates Using the rpoD Gene.</title>
        <authorList>
            <consortium name="The Broad Institute Genome Sequencing Platform"/>
            <person name="Girard L."/>
            <person name="Lood C."/>
            <person name="Rokni-Zadeh H."/>
            <person name="van Noort V."/>
            <person name="Lavigne R."/>
            <person name="De Mot R."/>
        </authorList>
    </citation>
    <scope>NUCLEOTIDE SEQUENCE</scope>
    <source>
        <strain evidence="1 3">SWRI12</strain>
    </source>
</reference>
<proteinExistence type="predicted"/>
<dbReference type="EMBL" id="JABWRB010000022">
    <property type="protein sequence ID" value="MBC3391434.1"/>
    <property type="molecule type" value="Genomic_DNA"/>
</dbReference>
<sequence length="120" mass="13756">MKGKYQAAFILPEGARKELGQDGWEFETSNRLPLEFKECLIDSLGLSFLSEKLEIEIYSGFELEVSFFYDVDQQIEFVYIKVYGDGWPSTLSVIRDLKLAGAWELFVPDKKGETGTDHVF</sequence>
<accession>A0A923FG58</accession>
<dbReference type="AlphaFoldDB" id="A0A923FG58"/>